<evidence type="ECO:0000313" key="2">
    <source>
        <dbReference type="WBParaSite" id="RSKR_0000852600.1"/>
    </source>
</evidence>
<proteinExistence type="predicted"/>
<dbReference type="WBParaSite" id="RSKR_0000852600.1">
    <property type="protein sequence ID" value="RSKR_0000852600.1"/>
    <property type="gene ID" value="RSKR_0000852600"/>
</dbReference>
<organism evidence="1 2">
    <name type="scientific">Rhabditophanes sp. KR3021</name>
    <dbReference type="NCBI Taxonomy" id="114890"/>
    <lineage>
        <taxon>Eukaryota</taxon>
        <taxon>Metazoa</taxon>
        <taxon>Ecdysozoa</taxon>
        <taxon>Nematoda</taxon>
        <taxon>Chromadorea</taxon>
        <taxon>Rhabditida</taxon>
        <taxon>Tylenchina</taxon>
        <taxon>Panagrolaimomorpha</taxon>
        <taxon>Strongyloidoidea</taxon>
        <taxon>Alloionematidae</taxon>
        <taxon>Rhabditophanes</taxon>
    </lineage>
</organism>
<reference evidence="2" key="1">
    <citation type="submission" date="2016-11" db="UniProtKB">
        <authorList>
            <consortium name="WormBaseParasite"/>
        </authorList>
    </citation>
    <scope>IDENTIFICATION</scope>
    <source>
        <strain evidence="2">KR3021</strain>
    </source>
</reference>
<evidence type="ECO:0000313" key="1">
    <source>
        <dbReference type="Proteomes" id="UP000095286"/>
    </source>
</evidence>
<dbReference type="Proteomes" id="UP000095286">
    <property type="component" value="Unplaced"/>
</dbReference>
<name>A0AC35U7F1_9BILA</name>
<accession>A0AC35U7F1</accession>
<protein>
    <submittedName>
        <fullName evidence="2">DUF3480 domain-containing protein</fullName>
    </submittedName>
</protein>
<sequence length="250" mass="28901">MRKISVQEQLSQACRQLSTIIAPQISKISYVHTLQKHLNLEIKIGDIVNYIRAVEQYTLHNNVNTGPIKFDIVDAQKNVALFAVLEANELILYEDVNKPIASISFPEKEAGIEGCLEAKIRNPHYKVRVFQVESSDEKHVWKIFSTADRDVKCELVVKYSWWNQMLKMCGLLFGSKWWELKIEGKIKATIAPSVSMWKENTIRLTWHHSADNETRLLTLCFALIQTVNEAFPILANIIEETRRKKNLMVY</sequence>